<accession>A0A6A6KKP3</accession>
<reference evidence="1 2" key="1">
    <citation type="journal article" date="2020" name="Mol. Plant">
        <title>The Chromosome-Based Rubber Tree Genome Provides New Insights into Spurge Genome Evolution and Rubber Biosynthesis.</title>
        <authorList>
            <person name="Liu J."/>
            <person name="Shi C."/>
            <person name="Shi C.C."/>
            <person name="Li W."/>
            <person name="Zhang Q.J."/>
            <person name="Zhang Y."/>
            <person name="Li K."/>
            <person name="Lu H.F."/>
            <person name="Shi C."/>
            <person name="Zhu S.T."/>
            <person name="Xiao Z.Y."/>
            <person name="Nan H."/>
            <person name="Yue Y."/>
            <person name="Zhu X.G."/>
            <person name="Wu Y."/>
            <person name="Hong X.N."/>
            <person name="Fan G.Y."/>
            <person name="Tong Y."/>
            <person name="Zhang D."/>
            <person name="Mao C.L."/>
            <person name="Liu Y.L."/>
            <person name="Hao S.J."/>
            <person name="Liu W.Q."/>
            <person name="Lv M.Q."/>
            <person name="Zhang H.B."/>
            <person name="Liu Y."/>
            <person name="Hu-Tang G.R."/>
            <person name="Wang J.P."/>
            <person name="Wang J.H."/>
            <person name="Sun Y.H."/>
            <person name="Ni S.B."/>
            <person name="Chen W.B."/>
            <person name="Zhang X.C."/>
            <person name="Jiao Y.N."/>
            <person name="Eichler E.E."/>
            <person name="Li G.H."/>
            <person name="Liu X."/>
            <person name="Gao L.Z."/>
        </authorList>
    </citation>
    <scope>NUCLEOTIDE SEQUENCE [LARGE SCALE GENOMIC DNA]</scope>
    <source>
        <strain evidence="2">cv. GT1</strain>
        <tissue evidence="1">Leaf</tissue>
    </source>
</reference>
<dbReference type="Proteomes" id="UP000467840">
    <property type="component" value="Chromosome 8"/>
</dbReference>
<comment type="caution">
    <text evidence="1">The sequence shown here is derived from an EMBL/GenBank/DDBJ whole genome shotgun (WGS) entry which is preliminary data.</text>
</comment>
<evidence type="ECO:0000313" key="1">
    <source>
        <dbReference type="EMBL" id="KAF2288875.1"/>
    </source>
</evidence>
<evidence type="ECO:0000313" key="2">
    <source>
        <dbReference type="Proteomes" id="UP000467840"/>
    </source>
</evidence>
<dbReference type="EMBL" id="JAAGAX010000016">
    <property type="protein sequence ID" value="KAF2288875.1"/>
    <property type="molecule type" value="Genomic_DNA"/>
</dbReference>
<name>A0A6A6KKP3_HEVBR</name>
<sequence>MKGGGPIWEDSLGFLSLHELSYHFRVFRLKLSIYIAMDKEDNYSATFTGLDYSLDHHRHHPQQDHELIKSRIGEASGDNSNGVIDYMLNNPHQQQLSSGFCTSTSLDKLSFADVMQFADFGPKLALNQTKISEEETGIDPIYFLKFPVLNDKREEQSLMVPHLGGENEEI</sequence>
<gene>
    <name evidence="1" type="ORF">GH714_022518</name>
</gene>
<dbReference type="AlphaFoldDB" id="A0A6A6KKP3"/>
<organism evidence="1 2">
    <name type="scientific">Hevea brasiliensis</name>
    <name type="common">Para rubber tree</name>
    <name type="synonym">Siphonia brasiliensis</name>
    <dbReference type="NCBI Taxonomy" id="3981"/>
    <lineage>
        <taxon>Eukaryota</taxon>
        <taxon>Viridiplantae</taxon>
        <taxon>Streptophyta</taxon>
        <taxon>Embryophyta</taxon>
        <taxon>Tracheophyta</taxon>
        <taxon>Spermatophyta</taxon>
        <taxon>Magnoliopsida</taxon>
        <taxon>eudicotyledons</taxon>
        <taxon>Gunneridae</taxon>
        <taxon>Pentapetalae</taxon>
        <taxon>rosids</taxon>
        <taxon>fabids</taxon>
        <taxon>Malpighiales</taxon>
        <taxon>Euphorbiaceae</taxon>
        <taxon>Crotonoideae</taxon>
        <taxon>Micrandreae</taxon>
        <taxon>Hevea</taxon>
    </lineage>
</organism>
<proteinExistence type="predicted"/>
<protein>
    <submittedName>
        <fullName evidence="1">Uncharacterized protein</fullName>
    </submittedName>
</protein>
<keyword evidence="2" id="KW-1185">Reference proteome</keyword>